<accession>W1XFG8</accession>
<reference evidence="2" key="1">
    <citation type="submission" date="2013-12" db="EMBL/GenBank/DDBJ databases">
        <title>A Varibaculum cambriense genome reconstructed from a premature infant gut community with otherwise low bacterial novelty that shifts toward anaerobic metabolism during the third week of life.</title>
        <authorList>
            <person name="Brown C.T."/>
            <person name="Sharon I."/>
            <person name="Thomas B.C."/>
            <person name="Castelle C.J."/>
            <person name="Morowitz M.J."/>
            <person name="Banfield J.F."/>
        </authorList>
    </citation>
    <scope>NUCLEOTIDE SEQUENCE</scope>
</reference>
<comment type="caution">
    <text evidence="2">The sequence shown here is derived from an EMBL/GenBank/DDBJ whole genome shotgun (WGS) entry which is preliminary data.</text>
</comment>
<feature type="non-terminal residue" evidence="2">
    <location>
        <position position="1"/>
    </location>
</feature>
<dbReference type="AlphaFoldDB" id="W1XFG8"/>
<dbReference type="InterPro" id="IPR023813">
    <property type="entry name" value="HsmA-like"/>
</dbReference>
<evidence type="ECO:0000313" key="2">
    <source>
        <dbReference type="EMBL" id="ETJ29078.1"/>
    </source>
</evidence>
<organism evidence="2">
    <name type="scientific">human gut metagenome</name>
    <dbReference type="NCBI Taxonomy" id="408170"/>
    <lineage>
        <taxon>unclassified sequences</taxon>
        <taxon>metagenomes</taxon>
        <taxon>organismal metagenomes</taxon>
    </lineage>
</organism>
<name>W1XFG8_9ZZZZ</name>
<evidence type="ECO:0000256" key="1">
    <source>
        <dbReference type="SAM" id="Phobius"/>
    </source>
</evidence>
<keyword evidence="1" id="KW-0812">Transmembrane</keyword>
<keyword evidence="1" id="KW-0472">Membrane</keyword>
<dbReference type="EMBL" id="AZMM01016380">
    <property type="protein sequence ID" value="ETJ29078.1"/>
    <property type="molecule type" value="Genomic_DNA"/>
</dbReference>
<feature type="non-terminal residue" evidence="2">
    <location>
        <position position="84"/>
    </location>
</feature>
<gene>
    <name evidence="2" type="ORF">Q604_UNBC16380G0001</name>
</gene>
<sequence length="84" mass="9577">IFAIIFITAALVFYTIGVFSERRAKSLNKNHILFFWLGLICDSTGTFLMGQIAKNGVAVSKIFKNFIKTAVYFFSEFFCKFNSL</sequence>
<proteinExistence type="predicted"/>
<dbReference type="NCBIfam" id="TIGR03987">
    <property type="entry name" value="HsmA family protein"/>
    <property type="match status" value="1"/>
</dbReference>
<feature type="transmembrane region" description="Helical" evidence="1">
    <location>
        <begin position="33"/>
        <end position="53"/>
    </location>
</feature>
<keyword evidence="1" id="KW-1133">Transmembrane helix</keyword>
<protein>
    <submittedName>
        <fullName evidence="2">Uncharacterized protein</fullName>
    </submittedName>
</protein>